<evidence type="ECO:0000256" key="4">
    <source>
        <dbReference type="ARBA" id="ARBA00022741"/>
    </source>
</evidence>
<keyword evidence="4" id="KW-0547">Nucleotide-binding</keyword>
<dbReference type="Gene3D" id="3.40.50.300">
    <property type="entry name" value="P-loop containing nucleotide triphosphate hydrolases"/>
    <property type="match status" value="1"/>
</dbReference>
<evidence type="ECO:0000256" key="8">
    <source>
        <dbReference type="ARBA" id="ARBA00023136"/>
    </source>
</evidence>
<dbReference type="GO" id="GO:0016887">
    <property type="term" value="F:ATP hydrolysis activity"/>
    <property type="evidence" value="ECO:0007669"/>
    <property type="project" value="InterPro"/>
</dbReference>
<reference evidence="10" key="1">
    <citation type="submission" date="2020-10" db="EMBL/GenBank/DDBJ databases">
        <authorList>
            <person name="Kadnikov V."/>
            <person name="Beletsky A.V."/>
            <person name="Mardanov A.V."/>
            <person name="Karnachuk O.V."/>
            <person name="Ravin N.V."/>
        </authorList>
    </citation>
    <scope>NUCLEOTIDE SEQUENCE</scope>
    <source>
        <strain evidence="10">Bu02</strain>
    </source>
</reference>
<keyword evidence="6" id="KW-1278">Translocase</keyword>
<keyword evidence="8" id="KW-0472">Membrane</keyword>
<comment type="similarity">
    <text evidence="1">Belongs to the ABC transporter superfamily.</text>
</comment>
<dbReference type="AlphaFoldDB" id="A0AAT9LBJ0"/>
<dbReference type="KEGG" id="fcz:IMF26_10560"/>
<dbReference type="GO" id="GO:0006865">
    <property type="term" value="P:amino acid transport"/>
    <property type="evidence" value="ECO:0007669"/>
    <property type="project" value="UniProtKB-KW"/>
</dbReference>
<dbReference type="PROSITE" id="PS50893">
    <property type="entry name" value="ABC_TRANSPORTER_2"/>
    <property type="match status" value="1"/>
</dbReference>
<dbReference type="InterPro" id="IPR003593">
    <property type="entry name" value="AAA+_ATPase"/>
</dbReference>
<dbReference type="InterPro" id="IPR050086">
    <property type="entry name" value="MetN_ABC_transporter-like"/>
</dbReference>
<dbReference type="GO" id="GO:0005524">
    <property type="term" value="F:ATP binding"/>
    <property type="evidence" value="ECO:0007669"/>
    <property type="project" value="UniProtKB-KW"/>
</dbReference>
<dbReference type="EMBL" id="CP062796">
    <property type="protein sequence ID" value="QUL98434.1"/>
    <property type="molecule type" value="Genomic_DNA"/>
</dbReference>
<dbReference type="FunFam" id="3.40.50.300:FF:000056">
    <property type="entry name" value="Cell division ATP-binding protein FtsE"/>
    <property type="match status" value="1"/>
</dbReference>
<reference evidence="10" key="2">
    <citation type="journal article" date="2023" name="Biology">
        <title>Prokaryotic Life Associated with Coal-Fire Gas Vents Revealed by Metagenomics.</title>
        <authorList>
            <person name="Kadnikov V.V."/>
            <person name="Mardanov A.V."/>
            <person name="Beletsky A.V."/>
            <person name="Karnachuk O.V."/>
            <person name="Ravin N.V."/>
        </authorList>
    </citation>
    <scope>NUCLEOTIDE SEQUENCE</scope>
    <source>
        <strain evidence="10">Bu02</strain>
    </source>
</reference>
<keyword evidence="3" id="KW-1003">Cell membrane</keyword>
<dbReference type="PANTHER" id="PTHR43166:SF30">
    <property type="entry name" value="METHIONINE IMPORT ATP-BINDING PROTEIN METN"/>
    <property type="match status" value="1"/>
</dbReference>
<evidence type="ECO:0000256" key="3">
    <source>
        <dbReference type="ARBA" id="ARBA00022475"/>
    </source>
</evidence>
<dbReference type="InterPro" id="IPR017871">
    <property type="entry name" value="ABC_transporter-like_CS"/>
</dbReference>
<dbReference type="PROSITE" id="PS00211">
    <property type="entry name" value="ABC_TRANSPORTER_1"/>
    <property type="match status" value="1"/>
</dbReference>
<dbReference type="InterPro" id="IPR003439">
    <property type="entry name" value="ABC_transporter-like_ATP-bd"/>
</dbReference>
<protein>
    <submittedName>
        <fullName evidence="10">ATP-binding cassette domain-containing protein</fullName>
    </submittedName>
</protein>
<dbReference type="SMART" id="SM00382">
    <property type="entry name" value="AAA"/>
    <property type="match status" value="1"/>
</dbReference>
<organism evidence="10">
    <name type="scientific">Candidatus Fermentithermobacillus carboniphilus</name>
    <dbReference type="NCBI Taxonomy" id="3085328"/>
    <lineage>
        <taxon>Bacteria</taxon>
        <taxon>Bacillati</taxon>
        <taxon>Bacillota</taxon>
        <taxon>Candidatus Fermentithermobacillia</taxon>
        <taxon>Candidatus Fermentithermobacillales</taxon>
        <taxon>Candidatus Fermentithermobacillaceae</taxon>
        <taxon>Candidatus Fermentithermobacillus</taxon>
    </lineage>
</organism>
<dbReference type="InterPro" id="IPR027417">
    <property type="entry name" value="P-loop_NTPase"/>
</dbReference>
<dbReference type="PANTHER" id="PTHR43166">
    <property type="entry name" value="AMINO ACID IMPORT ATP-BINDING PROTEIN"/>
    <property type="match status" value="1"/>
</dbReference>
<evidence type="ECO:0000256" key="1">
    <source>
        <dbReference type="ARBA" id="ARBA00005417"/>
    </source>
</evidence>
<dbReference type="GO" id="GO:0005886">
    <property type="term" value="C:plasma membrane"/>
    <property type="evidence" value="ECO:0007669"/>
    <property type="project" value="UniProtKB-ARBA"/>
</dbReference>
<evidence type="ECO:0000256" key="7">
    <source>
        <dbReference type="ARBA" id="ARBA00022970"/>
    </source>
</evidence>
<evidence type="ECO:0000256" key="2">
    <source>
        <dbReference type="ARBA" id="ARBA00022448"/>
    </source>
</evidence>
<proteinExistence type="inferred from homology"/>
<gene>
    <name evidence="10" type="ORF">IMF26_10560</name>
</gene>
<evidence type="ECO:0000256" key="5">
    <source>
        <dbReference type="ARBA" id="ARBA00022840"/>
    </source>
</evidence>
<dbReference type="Pfam" id="PF00005">
    <property type="entry name" value="ABC_tran"/>
    <property type="match status" value="1"/>
</dbReference>
<keyword evidence="5 10" id="KW-0067">ATP-binding</keyword>
<accession>A0AAT9LBJ0</accession>
<keyword evidence="7" id="KW-0029">Amino-acid transport</keyword>
<evidence type="ECO:0000313" key="10">
    <source>
        <dbReference type="EMBL" id="QUL98434.1"/>
    </source>
</evidence>
<sequence length="253" mass="27814">MSRVEVKIVISVKGVSKTFKTPQGPVTALKDVSLTVSRGEVLGIFGPSGAGKTTLLRCLSLLERPDTGEIWIDGQDILTLSGKTLREVRMNVSVVFQGYNLLYSRNALENVMLPLEIRGIKGETAIKKARAFLELVSLGHRERFYPSQMSGGEKQRVAIARALVTDPKVLILDEPTSALDVDTALSILRSVRDINQKYGLTVLIVTHQVDLVGDFCHRAVYLKDGMVTDYPLTCGEGSPNKLRFLPAVGFERE</sequence>
<evidence type="ECO:0000256" key="6">
    <source>
        <dbReference type="ARBA" id="ARBA00022967"/>
    </source>
</evidence>
<evidence type="ECO:0000259" key="9">
    <source>
        <dbReference type="PROSITE" id="PS50893"/>
    </source>
</evidence>
<dbReference type="SUPFAM" id="SSF52540">
    <property type="entry name" value="P-loop containing nucleoside triphosphate hydrolases"/>
    <property type="match status" value="1"/>
</dbReference>
<keyword evidence="2" id="KW-0813">Transport</keyword>
<feature type="domain" description="ABC transporter" evidence="9">
    <location>
        <begin position="10"/>
        <end position="249"/>
    </location>
</feature>
<name>A0AAT9LBJ0_9FIRM</name>